<proteinExistence type="predicted"/>
<dbReference type="Pfam" id="PF09348">
    <property type="entry name" value="DUF1990"/>
    <property type="match status" value="1"/>
</dbReference>
<evidence type="ECO:0000256" key="1">
    <source>
        <dbReference type="SAM" id="MobiDB-lite"/>
    </source>
</evidence>
<organism evidence="3 4">
    <name type="scientific">Catenulispora pinistramenti</name>
    <dbReference type="NCBI Taxonomy" id="2705254"/>
    <lineage>
        <taxon>Bacteria</taxon>
        <taxon>Bacillati</taxon>
        <taxon>Actinomycetota</taxon>
        <taxon>Actinomycetes</taxon>
        <taxon>Catenulisporales</taxon>
        <taxon>Catenulisporaceae</taxon>
        <taxon>Catenulispora</taxon>
    </lineage>
</organism>
<dbReference type="EMBL" id="JAAFYZ010000122">
    <property type="protein sequence ID" value="MBS2550983.1"/>
    <property type="molecule type" value="Genomic_DNA"/>
</dbReference>
<feature type="compositionally biased region" description="Pro residues" evidence="1">
    <location>
        <begin position="1"/>
        <end position="34"/>
    </location>
</feature>
<dbReference type="Proteomes" id="UP000730482">
    <property type="component" value="Unassembled WGS sequence"/>
</dbReference>
<accession>A0ABS5KY49</accession>
<name>A0ABS5KY49_9ACTN</name>
<comment type="caution">
    <text evidence="3">The sequence shown here is derived from an EMBL/GenBank/DDBJ whole genome shotgun (WGS) entry which is preliminary data.</text>
</comment>
<dbReference type="RefSeq" id="WP_212014828.1">
    <property type="nucleotide sequence ID" value="NZ_JAAFYZ010000122.1"/>
</dbReference>
<protein>
    <submittedName>
        <fullName evidence="3">DUF1990 domain-containing protein</fullName>
    </submittedName>
</protein>
<evidence type="ECO:0000313" key="4">
    <source>
        <dbReference type="Proteomes" id="UP000730482"/>
    </source>
</evidence>
<feature type="region of interest" description="Disordered" evidence="1">
    <location>
        <begin position="1"/>
        <end position="46"/>
    </location>
</feature>
<evidence type="ECO:0000313" key="3">
    <source>
        <dbReference type="EMBL" id="MBS2550983.1"/>
    </source>
</evidence>
<gene>
    <name evidence="3" type="ORF">KGQ19_29335</name>
</gene>
<evidence type="ECO:0000259" key="2">
    <source>
        <dbReference type="Pfam" id="PF09348"/>
    </source>
</evidence>
<dbReference type="InterPro" id="IPR018960">
    <property type="entry name" value="DUF1990"/>
</dbReference>
<reference evidence="3 4" key="1">
    <citation type="submission" date="2020-02" db="EMBL/GenBank/DDBJ databases">
        <title>Acidophilic actinobacteria isolated from forest soil.</title>
        <authorList>
            <person name="Golinska P."/>
        </authorList>
    </citation>
    <scope>NUCLEOTIDE SEQUENCE [LARGE SCALE GENOMIC DNA]</scope>
    <source>
        <strain evidence="3 4">NL8</strain>
    </source>
</reference>
<feature type="domain" description="DUF1990" evidence="2">
    <location>
        <begin position="39"/>
        <end position="195"/>
    </location>
</feature>
<sequence length="203" mass="22415">MTSQPRPPEPSPGRPSPEPQPQQPQQPPQPPQPHPGDAALGPTPDGYRYFRRSIPLAHSFDPQDASLDRAFERARAMLRAWGPQIGAGMRVEVDDNVPPSIGLEGQLISRIAGVIPLRAPFRVVTAEFGSADYAGYAYETLPGHPEDGREAFYVTRGEGLVEFTVMAFSKPVLWYSRLGGPVTRIIQNRYTNKYLLAMAVQPR</sequence>
<dbReference type="PIRSF" id="PIRSF010260">
    <property type="entry name" value="UCP010260"/>
    <property type="match status" value="1"/>
</dbReference>
<keyword evidence="4" id="KW-1185">Reference proteome</keyword>
<dbReference type="InterPro" id="IPR014457">
    <property type="entry name" value="UCP010260"/>
</dbReference>